<gene>
    <name evidence="1" type="ORF">OHK93_006839</name>
</gene>
<comment type="caution">
    <text evidence="1">The sequence shown here is derived from an EMBL/GenBank/DDBJ whole genome shotgun (WGS) entry which is preliminary data.</text>
</comment>
<organism evidence="1 2">
    <name type="scientific">Ramalina farinacea</name>
    <dbReference type="NCBI Taxonomy" id="258253"/>
    <lineage>
        <taxon>Eukaryota</taxon>
        <taxon>Fungi</taxon>
        <taxon>Dikarya</taxon>
        <taxon>Ascomycota</taxon>
        <taxon>Pezizomycotina</taxon>
        <taxon>Lecanoromycetes</taxon>
        <taxon>OSLEUM clade</taxon>
        <taxon>Lecanoromycetidae</taxon>
        <taxon>Lecanorales</taxon>
        <taxon>Lecanorineae</taxon>
        <taxon>Ramalinaceae</taxon>
        <taxon>Ramalina</taxon>
    </lineage>
</organism>
<evidence type="ECO:0000313" key="2">
    <source>
        <dbReference type="Proteomes" id="UP001161017"/>
    </source>
</evidence>
<dbReference type="AlphaFoldDB" id="A0AA43QL11"/>
<accession>A0AA43QL11</accession>
<reference evidence="1" key="1">
    <citation type="journal article" date="2023" name="Genome Biol. Evol.">
        <title>First Whole Genome Sequence and Flow Cytometry Genome Size Data for the Lichen-Forming Fungus Ramalina farinacea (Ascomycota).</title>
        <authorList>
            <person name="Llewellyn T."/>
            <person name="Mian S."/>
            <person name="Hill R."/>
            <person name="Leitch I.J."/>
            <person name="Gaya E."/>
        </authorList>
    </citation>
    <scope>NUCLEOTIDE SEQUENCE</scope>
    <source>
        <strain evidence="1">LIQ254RAFAR</strain>
    </source>
</reference>
<dbReference type="EMBL" id="JAPUFD010000005">
    <property type="protein sequence ID" value="MDI1487569.1"/>
    <property type="molecule type" value="Genomic_DNA"/>
</dbReference>
<name>A0AA43QL11_9LECA</name>
<keyword evidence="2" id="KW-1185">Reference proteome</keyword>
<dbReference type="Proteomes" id="UP001161017">
    <property type="component" value="Unassembled WGS sequence"/>
</dbReference>
<protein>
    <submittedName>
        <fullName evidence="1">Uncharacterized protein</fullName>
    </submittedName>
</protein>
<evidence type="ECO:0000313" key="1">
    <source>
        <dbReference type="EMBL" id="MDI1487569.1"/>
    </source>
</evidence>
<proteinExistence type="predicted"/>
<sequence length="310" mass="34829">MALYGKKSGNESLQLEACRVYSKGLQSQIEESREGLSKVTYGKSPDLVFTEQDICAPILFSIFETAMSTAFDAWAQHLMASCKILEMLGPEKCQQGMYHSLLRFVRAGAMKDAARRGDFALYELLRLGIQEEAVMLLARLDLYWQNLQSSVGSHYTHTQYSELSNFTLDPQDWILAGPPTQDFGDPLKARTLAEYDSAVILIRALLRASSFPDTDRQNLRRMAIHSCSILDIVAWHNRLKIQGGDHNLVFAMKVVYQCTPSLAQQAQTESLLAQWGSTRGVGGITNTWCRQASDPFIPVETDRVRQDIHT</sequence>